<gene>
    <name evidence="1" type="ORF">JL09_g5080</name>
</gene>
<evidence type="ECO:0000313" key="2">
    <source>
        <dbReference type="Proteomes" id="UP000029867"/>
    </source>
</evidence>
<accession>A0A099NT44</accession>
<dbReference type="HOGENOM" id="CLU_1970864_0_0_1"/>
<name>A0A099NT44_PICKU</name>
<proteinExistence type="predicted"/>
<dbReference type="AlphaFoldDB" id="A0A099NT44"/>
<reference evidence="2" key="1">
    <citation type="journal article" date="2014" name="Microb. Cell Fact.">
        <title>Exploiting Issatchenkia orientalis SD108 for succinic acid production.</title>
        <authorList>
            <person name="Xiao H."/>
            <person name="Shao Z."/>
            <person name="Jiang Y."/>
            <person name="Dole S."/>
            <person name="Zhao H."/>
        </authorList>
    </citation>
    <scope>NUCLEOTIDE SEQUENCE [LARGE SCALE GENOMIC DNA]</scope>
    <source>
        <strain evidence="2">SD108</strain>
    </source>
</reference>
<comment type="caution">
    <text evidence="1">The sequence shown here is derived from an EMBL/GenBank/DDBJ whole genome shotgun (WGS) entry which is preliminary data.</text>
</comment>
<evidence type="ECO:0000313" key="1">
    <source>
        <dbReference type="EMBL" id="KGK35770.1"/>
    </source>
</evidence>
<dbReference type="EMBL" id="JQFK01000353">
    <property type="protein sequence ID" value="KGK35770.1"/>
    <property type="molecule type" value="Genomic_DNA"/>
</dbReference>
<dbReference type="Proteomes" id="UP000029867">
    <property type="component" value="Unassembled WGS sequence"/>
</dbReference>
<organism evidence="1 2">
    <name type="scientific">Pichia kudriavzevii</name>
    <name type="common">Yeast</name>
    <name type="synonym">Issatchenkia orientalis</name>
    <dbReference type="NCBI Taxonomy" id="4909"/>
    <lineage>
        <taxon>Eukaryota</taxon>
        <taxon>Fungi</taxon>
        <taxon>Dikarya</taxon>
        <taxon>Ascomycota</taxon>
        <taxon>Saccharomycotina</taxon>
        <taxon>Pichiomycetes</taxon>
        <taxon>Pichiales</taxon>
        <taxon>Pichiaceae</taxon>
        <taxon>Pichia</taxon>
    </lineage>
</organism>
<sequence>MGDVIMDRILGMGLGMGMGMGLGDTHRQHCRGKESTYGKCYQIAGILKSNMKSEPSTVVVLSTNRRQQTENGIIHIIEHFPLHGETTLSAKKYANTCPRIEAIREKDIGESNYVIRPMMIFYNIGQE</sequence>
<protein>
    <submittedName>
        <fullName evidence="1">Uncharacterized protein</fullName>
    </submittedName>
</protein>